<evidence type="ECO:0000256" key="2">
    <source>
        <dbReference type="ARBA" id="ARBA00022475"/>
    </source>
</evidence>
<accession>A0ABQ1VZ94</accession>
<keyword evidence="3 6" id="KW-0812">Transmembrane</keyword>
<dbReference type="PROSITE" id="PS51257">
    <property type="entry name" value="PROKAR_LIPOPROTEIN"/>
    <property type="match status" value="1"/>
</dbReference>
<feature type="chain" id="PRO_5045912471" evidence="7">
    <location>
        <begin position="26"/>
        <end position="697"/>
    </location>
</feature>
<evidence type="ECO:0000256" key="5">
    <source>
        <dbReference type="ARBA" id="ARBA00023136"/>
    </source>
</evidence>
<keyword evidence="9" id="KW-1185">Reference proteome</keyword>
<proteinExistence type="predicted"/>
<evidence type="ECO:0000256" key="6">
    <source>
        <dbReference type="SAM" id="Phobius"/>
    </source>
</evidence>
<dbReference type="PANTHER" id="PTHR39083:SF1">
    <property type="entry name" value="CYCLIC DI-GMP-BINDING PROTEIN"/>
    <property type="match status" value="1"/>
</dbReference>
<keyword evidence="2" id="KW-1003">Cell membrane</keyword>
<name>A0ABQ1VZ94_9BACL</name>
<comment type="caution">
    <text evidence="8">The sequence shown here is derived from an EMBL/GenBank/DDBJ whole genome shotgun (WGS) entry which is preliminary data.</text>
</comment>
<dbReference type="RefSeq" id="WP_120464759.1">
    <property type="nucleotide sequence ID" value="NZ_BMIW01000019.1"/>
</dbReference>
<keyword evidence="8" id="KW-0808">Transferase</keyword>
<dbReference type="PANTHER" id="PTHR39083">
    <property type="entry name" value="CYCLIC DI-GMP-BINDING PROTEIN"/>
    <property type="match status" value="1"/>
</dbReference>
<keyword evidence="7" id="KW-0732">Signal</keyword>
<keyword evidence="5 6" id="KW-0472">Membrane</keyword>
<dbReference type="EMBL" id="BMIW01000019">
    <property type="protein sequence ID" value="GGG03822.1"/>
    <property type="molecule type" value="Genomic_DNA"/>
</dbReference>
<evidence type="ECO:0000256" key="1">
    <source>
        <dbReference type="ARBA" id="ARBA00004162"/>
    </source>
</evidence>
<evidence type="ECO:0000313" key="8">
    <source>
        <dbReference type="EMBL" id="GGG03822.1"/>
    </source>
</evidence>
<feature type="transmembrane region" description="Helical" evidence="6">
    <location>
        <begin position="665"/>
        <end position="687"/>
    </location>
</feature>
<comment type="subcellular location">
    <subcellularLocation>
        <location evidence="1">Cell membrane</location>
        <topology evidence="1">Single-pass membrane protein</topology>
    </subcellularLocation>
</comment>
<dbReference type="Proteomes" id="UP000608420">
    <property type="component" value="Unassembled WGS sequence"/>
</dbReference>
<evidence type="ECO:0000256" key="7">
    <source>
        <dbReference type="SAM" id="SignalP"/>
    </source>
</evidence>
<dbReference type="InterPro" id="IPR018513">
    <property type="entry name" value="Cell_synthase_bac"/>
</dbReference>
<sequence>MNTRSMISGILCCLIFVISCGQVYAEPAPSANGSRYTYEAPITSSNISLSGVTAARNMYIQLEEYWNVSTLTLNLDYQATQLTRREESSVTLKMNGTKFYSFRPVVDDQKRQTLTVSVPKDLLVRGGNTLSIEGYILTNKLEGVCLTAEKRDNWLELYKTSYATVNYSKQDIGASIRNFNQQFVGLDSLKEKLSALGVPAGSEPAELEAAVYALSGFAKGNHSGEETIPMLPMDDSTFNGRENVVIVSLYNHLPDKWKQALGQVSVKDKALIRVVNTGEQTALIVTSDDPLMLKKAGRLIGNQTMMEQLDGAEKWVDAGTNVDTPEINVSRNVTLTERGDKLTGLMHQEQSYFVSLPANRFIADSSKLSLDFRYSDNLDFDRSLVTVLINDTPIGSKKLTREASNQDQLTLTIPKNLEVSGNFTVTVAFDLELISAGCIDLQDQMPWAFITKDSLLQLNTKDGLDLLFNNYPNPFLRDASFNKVAVLLPAKMDSYSYLALGNLFHLLGKYAEANTGEVTFYTGGELPADSELQQHNLISIGSYQANAWLQKNNDKLFFQYGPDGGGIQSNEKMSIEEDYGKRIGTLQLMESPYAPGYGWLAVTGASSKYDYLASGLLATDSGKWKIYGDGVVTDADGNIKPFRFKKQAELEENSLATQIAERGDVMAFIVVLGLTFILVAVSLVLLLRKYRKRAREE</sequence>
<dbReference type="GO" id="GO:0016740">
    <property type="term" value="F:transferase activity"/>
    <property type="evidence" value="ECO:0007669"/>
    <property type="project" value="UniProtKB-KW"/>
</dbReference>
<keyword evidence="4 6" id="KW-1133">Transmembrane helix</keyword>
<evidence type="ECO:0000256" key="4">
    <source>
        <dbReference type="ARBA" id="ARBA00022989"/>
    </source>
</evidence>
<evidence type="ECO:0000313" key="9">
    <source>
        <dbReference type="Proteomes" id="UP000608420"/>
    </source>
</evidence>
<dbReference type="Gene3D" id="2.60.120.260">
    <property type="entry name" value="Galactose-binding domain-like"/>
    <property type="match status" value="2"/>
</dbReference>
<organism evidence="8 9">
    <name type="scientific">Paenibacillus aceti</name>
    <dbReference type="NCBI Taxonomy" id="1820010"/>
    <lineage>
        <taxon>Bacteria</taxon>
        <taxon>Bacillati</taxon>
        <taxon>Bacillota</taxon>
        <taxon>Bacilli</taxon>
        <taxon>Bacillales</taxon>
        <taxon>Paenibacillaceae</taxon>
        <taxon>Paenibacillus</taxon>
    </lineage>
</organism>
<evidence type="ECO:0000256" key="3">
    <source>
        <dbReference type="ARBA" id="ARBA00022692"/>
    </source>
</evidence>
<protein>
    <submittedName>
        <fullName evidence="8">Glycosyl transferase</fullName>
    </submittedName>
</protein>
<dbReference type="Pfam" id="PF03170">
    <property type="entry name" value="BcsB"/>
    <property type="match status" value="1"/>
</dbReference>
<gene>
    <name evidence="8" type="ORF">GCM10010913_27040</name>
</gene>
<feature type="signal peptide" evidence="7">
    <location>
        <begin position="1"/>
        <end position="25"/>
    </location>
</feature>
<reference evidence="9" key="1">
    <citation type="journal article" date="2019" name="Int. J. Syst. Evol. Microbiol.">
        <title>The Global Catalogue of Microorganisms (GCM) 10K type strain sequencing project: providing services to taxonomists for standard genome sequencing and annotation.</title>
        <authorList>
            <consortium name="The Broad Institute Genomics Platform"/>
            <consortium name="The Broad Institute Genome Sequencing Center for Infectious Disease"/>
            <person name="Wu L."/>
            <person name="Ma J."/>
        </authorList>
    </citation>
    <scope>NUCLEOTIDE SEQUENCE [LARGE SCALE GENOMIC DNA]</scope>
    <source>
        <strain evidence="9">CGMCC 1.15420</strain>
    </source>
</reference>